<dbReference type="Proteomes" id="UP000437065">
    <property type="component" value="Unassembled WGS sequence"/>
</dbReference>
<keyword evidence="1" id="KW-0812">Transmembrane</keyword>
<evidence type="ECO:0000256" key="1">
    <source>
        <dbReference type="SAM" id="Phobius"/>
    </source>
</evidence>
<feature type="domain" description="DUF5658" evidence="2">
    <location>
        <begin position="23"/>
        <end position="115"/>
    </location>
</feature>
<dbReference type="RefSeq" id="WP_159667287.1">
    <property type="nucleotide sequence ID" value="NZ_WUUS01000006.1"/>
</dbReference>
<dbReference type="Pfam" id="PF18902">
    <property type="entry name" value="DUF5658"/>
    <property type="match status" value="1"/>
</dbReference>
<keyword evidence="4" id="KW-1185">Reference proteome</keyword>
<dbReference type="AlphaFoldDB" id="A0A6B0ST49"/>
<evidence type="ECO:0000313" key="4">
    <source>
        <dbReference type="Proteomes" id="UP000437065"/>
    </source>
</evidence>
<evidence type="ECO:0000259" key="2">
    <source>
        <dbReference type="Pfam" id="PF18902"/>
    </source>
</evidence>
<keyword evidence="1" id="KW-0472">Membrane</keyword>
<feature type="transmembrane region" description="Helical" evidence="1">
    <location>
        <begin position="20"/>
        <end position="43"/>
    </location>
</feature>
<gene>
    <name evidence="3" type="ORF">GRX01_10970</name>
</gene>
<comment type="caution">
    <text evidence="3">The sequence shown here is derived from an EMBL/GenBank/DDBJ whole genome shotgun (WGS) entry which is preliminary data.</text>
</comment>
<dbReference type="InterPro" id="IPR043717">
    <property type="entry name" value="DUF5658"/>
</dbReference>
<evidence type="ECO:0000313" key="3">
    <source>
        <dbReference type="EMBL" id="MXR41855.1"/>
    </source>
</evidence>
<dbReference type="EMBL" id="WUUS01000006">
    <property type="protein sequence ID" value="MXR41855.1"/>
    <property type="molecule type" value="Genomic_DNA"/>
</dbReference>
<accession>A0A6B0ST49</accession>
<dbReference type="OrthoDB" id="270892at2157"/>
<feature type="transmembrane region" description="Helical" evidence="1">
    <location>
        <begin position="90"/>
        <end position="109"/>
    </location>
</feature>
<organism evidence="3 4">
    <name type="scientific">Halobaculum saliterrae</name>
    <dbReference type="NCBI Taxonomy" id="2073113"/>
    <lineage>
        <taxon>Archaea</taxon>
        <taxon>Methanobacteriati</taxon>
        <taxon>Methanobacteriota</taxon>
        <taxon>Stenosarchaea group</taxon>
        <taxon>Halobacteria</taxon>
        <taxon>Halobacteriales</taxon>
        <taxon>Haloferacaceae</taxon>
        <taxon>Halobaculum</taxon>
    </lineage>
</organism>
<protein>
    <recommendedName>
        <fullName evidence="2">DUF5658 domain-containing protein</fullName>
    </recommendedName>
</protein>
<reference evidence="3 4" key="1">
    <citation type="submission" date="2019-12" db="EMBL/GenBank/DDBJ databases">
        <title>Isolation and characterization of three novel carbon monoxide-oxidizing members of Halobacteria from salione crusts and soils.</title>
        <authorList>
            <person name="Myers M.R."/>
            <person name="King G.M."/>
        </authorList>
    </citation>
    <scope>NUCLEOTIDE SEQUENCE [LARGE SCALE GENOMIC DNA]</scope>
    <source>
        <strain evidence="3 4">WSA2</strain>
    </source>
</reference>
<name>A0A6B0ST49_9EURY</name>
<proteinExistence type="predicted"/>
<sequence length="118" mass="12434">MRATLSLADTPFEDREFSWLWVIATGLYGVGDIVTTLALIGYIPAIDEGNLEMAVAVESFGLVGLIALKAVVFGACLAVSLWGARAGDRLVFYTPPALLAVVGAFTTAYNPRLLVGVA</sequence>
<feature type="transmembrane region" description="Helical" evidence="1">
    <location>
        <begin position="63"/>
        <end position="83"/>
    </location>
</feature>
<keyword evidence="1" id="KW-1133">Transmembrane helix</keyword>